<dbReference type="PRINTS" id="PR00380">
    <property type="entry name" value="KINESINHEAVY"/>
</dbReference>
<reference evidence="5 6" key="1">
    <citation type="submission" date="2016-12" db="EMBL/GenBank/DDBJ databases">
        <title>The genomes of Aspergillus section Nigri reveals drivers in fungal speciation.</title>
        <authorList>
            <consortium name="DOE Joint Genome Institute"/>
            <person name="Vesth T.C."/>
            <person name="Nybo J."/>
            <person name="Theobald S."/>
            <person name="Brandl J."/>
            <person name="Frisvad J.C."/>
            <person name="Nielsen K.F."/>
            <person name="Lyhne E.K."/>
            <person name="Kogle M.E."/>
            <person name="Kuo A."/>
            <person name="Riley R."/>
            <person name="Clum A."/>
            <person name="Nolan M."/>
            <person name="Lipzen A."/>
            <person name="Salamov A."/>
            <person name="Henrissat B."/>
            <person name="Wiebenga A."/>
            <person name="De Vries R.P."/>
            <person name="Grigoriev I.V."/>
            <person name="Mortensen U.H."/>
            <person name="Andersen M.R."/>
            <person name="Baker S.E."/>
        </authorList>
    </citation>
    <scope>NUCLEOTIDE SEQUENCE [LARGE SCALE GENOMIC DNA]</scope>
    <source>
        <strain evidence="5 6">IBT 23096</strain>
    </source>
</reference>
<keyword evidence="2 3" id="KW-0505">Motor protein</keyword>
<dbReference type="InterPro" id="IPR001752">
    <property type="entry name" value="Kinesin_motor_dom"/>
</dbReference>
<evidence type="ECO:0000313" key="5">
    <source>
        <dbReference type="EMBL" id="PLB53978.1"/>
    </source>
</evidence>
<comment type="caution">
    <text evidence="5">The sequence shown here is derived from an EMBL/GenBank/DDBJ whole genome shotgun (WGS) entry which is preliminary data.</text>
</comment>
<evidence type="ECO:0000313" key="6">
    <source>
        <dbReference type="Proteomes" id="UP000234275"/>
    </source>
</evidence>
<dbReference type="Gene3D" id="3.40.850.10">
    <property type="entry name" value="Kinesin motor domain"/>
    <property type="match status" value="1"/>
</dbReference>
<comment type="similarity">
    <text evidence="3">Belongs to the TRAFAC class myosin-kinesin ATPase superfamily. Kinesin family.</text>
</comment>
<keyword evidence="3" id="KW-0067">ATP-binding</keyword>
<dbReference type="Proteomes" id="UP000234275">
    <property type="component" value="Unassembled WGS sequence"/>
</dbReference>
<dbReference type="InterPro" id="IPR027417">
    <property type="entry name" value="P-loop_NTPase"/>
</dbReference>
<dbReference type="Pfam" id="PF00225">
    <property type="entry name" value="Kinesin"/>
    <property type="match status" value="1"/>
</dbReference>
<dbReference type="PANTHER" id="PTHR47968:SF75">
    <property type="entry name" value="CENTROMERE-ASSOCIATED PROTEIN E"/>
    <property type="match status" value="1"/>
</dbReference>
<organism evidence="5 6">
    <name type="scientific">Aspergillus steynii IBT 23096</name>
    <dbReference type="NCBI Taxonomy" id="1392250"/>
    <lineage>
        <taxon>Eukaryota</taxon>
        <taxon>Fungi</taxon>
        <taxon>Dikarya</taxon>
        <taxon>Ascomycota</taxon>
        <taxon>Pezizomycotina</taxon>
        <taxon>Eurotiomycetes</taxon>
        <taxon>Eurotiomycetidae</taxon>
        <taxon>Eurotiales</taxon>
        <taxon>Aspergillaceae</taxon>
        <taxon>Aspergillus</taxon>
        <taxon>Aspergillus subgen. Circumdati</taxon>
    </lineage>
</organism>
<accession>A0A2I2GM70</accession>
<keyword evidence="1" id="KW-0175">Coiled coil</keyword>
<dbReference type="GeneID" id="36551282"/>
<keyword evidence="6" id="KW-1185">Reference proteome</keyword>
<keyword evidence="5" id="KW-0378">Hydrolase</keyword>
<dbReference type="GO" id="GO:0003777">
    <property type="term" value="F:microtubule motor activity"/>
    <property type="evidence" value="ECO:0007669"/>
    <property type="project" value="InterPro"/>
</dbReference>
<dbReference type="AlphaFoldDB" id="A0A2I2GM70"/>
<evidence type="ECO:0000259" key="4">
    <source>
        <dbReference type="PROSITE" id="PS50067"/>
    </source>
</evidence>
<dbReference type="RefSeq" id="XP_024709280.1">
    <property type="nucleotide sequence ID" value="XM_024843582.1"/>
</dbReference>
<protein>
    <submittedName>
        <fullName evidence="5">P-loop containing nucleoside triphosphate hydrolase protein</fullName>
    </submittedName>
</protein>
<dbReference type="OrthoDB" id="3176171at2759"/>
<feature type="domain" description="Kinesin motor" evidence="4">
    <location>
        <begin position="36"/>
        <end position="371"/>
    </location>
</feature>
<sequence length="464" mass="50884">MDKFLLQNAARHQDLVAKFKPPYSAPTVDNAGTNSSIVVATRIRPMLEEELSSGQVAAAFPREGRRGVVDLHQLRRVVRGPPPLTSFSFQTGKVFGVNTSTETVYEDLVHPLLPYAWDGNIGTLFAYGQTGSGKTYTTSGLARSIAKSLFDGTLAGERNIHLSVFELAGNSAFDLLKSQAPFPILEDAFGNTQLVGVEEKTITSKSELVDLIEYANSFRQTASTEKNDGSSRSHAICRIRIENPAPEAVEDGILYLVDLAGSEAARDIFHHGADRMKETREINISLSILKECIRGISSIDSAVAVGKKPKKPKKPYIPFRQSMLTKVLKHLFDPASSRECKTAILACVNPSFLDAGATKNTLRYAEMLLQARPVRKPAAYDPTVPSTWSNQQLREFIELKSGDPPMSPSALAPHETGTQLLQLPTEKFIARCRQTAGVTGVQAKKFHAKLWKMHVDSRNYAKSG</sequence>
<dbReference type="SUPFAM" id="SSF52540">
    <property type="entry name" value="P-loop containing nucleoside triphosphate hydrolases"/>
    <property type="match status" value="1"/>
</dbReference>
<evidence type="ECO:0000256" key="1">
    <source>
        <dbReference type="ARBA" id="ARBA00023054"/>
    </source>
</evidence>
<dbReference type="VEuPathDB" id="FungiDB:P170DRAFT_346752"/>
<dbReference type="SMART" id="SM00129">
    <property type="entry name" value="KISc"/>
    <property type="match status" value="1"/>
</dbReference>
<name>A0A2I2GM70_9EURO</name>
<dbReference type="GO" id="GO:0005524">
    <property type="term" value="F:ATP binding"/>
    <property type="evidence" value="ECO:0007669"/>
    <property type="project" value="UniProtKB-UniRule"/>
</dbReference>
<dbReference type="InterPro" id="IPR036961">
    <property type="entry name" value="Kinesin_motor_dom_sf"/>
</dbReference>
<gene>
    <name evidence="5" type="ORF">P170DRAFT_346752</name>
</gene>
<dbReference type="GO" id="GO:0008017">
    <property type="term" value="F:microtubule binding"/>
    <property type="evidence" value="ECO:0007669"/>
    <property type="project" value="InterPro"/>
</dbReference>
<evidence type="ECO:0000256" key="3">
    <source>
        <dbReference type="PROSITE-ProRule" id="PRU00283"/>
    </source>
</evidence>
<dbReference type="STRING" id="1392250.A0A2I2GM70"/>
<evidence type="ECO:0000256" key="2">
    <source>
        <dbReference type="ARBA" id="ARBA00023175"/>
    </source>
</evidence>
<dbReference type="PROSITE" id="PS50067">
    <property type="entry name" value="KINESIN_MOTOR_2"/>
    <property type="match status" value="1"/>
</dbReference>
<feature type="binding site" evidence="3">
    <location>
        <begin position="128"/>
        <end position="135"/>
    </location>
    <ligand>
        <name>ATP</name>
        <dbReference type="ChEBI" id="CHEBI:30616"/>
    </ligand>
</feature>
<proteinExistence type="inferred from homology"/>
<dbReference type="PANTHER" id="PTHR47968">
    <property type="entry name" value="CENTROMERE PROTEIN E"/>
    <property type="match status" value="1"/>
</dbReference>
<dbReference type="GO" id="GO:0007018">
    <property type="term" value="P:microtubule-based movement"/>
    <property type="evidence" value="ECO:0007669"/>
    <property type="project" value="InterPro"/>
</dbReference>
<dbReference type="GO" id="GO:0016787">
    <property type="term" value="F:hydrolase activity"/>
    <property type="evidence" value="ECO:0007669"/>
    <property type="project" value="UniProtKB-KW"/>
</dbReference>
<dbReference type="EMBL" id="MSFO01000001">
    <property type="protein sequence ID" value="PLB53978.1"/>
    <property type="molecule type" value="Genomic_DNA"/>
</dbReference>
<dbReference type="InterPro" id="IPR027640">
    <property type="entry name" value="Kinesin-like_fam"/>
</dbReference>
<keyword evidence="3" id="KW-0547">Nucleotide-binding</keyword>